<feature type="compositionally biased region" description="Low complexity" evidence="1">
    <location>
        <begin position="7"/>
        <end position="16"/>
    </location>
</feature>
<evidence type="ECO:0000256" key="1">
    <source>
        <dbReference type="SAM" id="MobiDB-lite"/>
    </source>
</evidence>
<name>A0A914P940_9BILA</name>
<dbReference type="Proteomes" id="UP000887578">
    <property type="component" value="Unplaced"/>
</dbReference>
<dbReference type="WBParaSite" id="PDA_v2.g11236.t1">
    <property type="protein sequence ID" value="PDA_v2.g11236.t1"/>
    <property type="gene ID" value="PDA_v2.g11236"/>
</dbReference>
<evidence type="ECO:0000313" key="3">
    <source>
        <dbReference type="WBParaSite" id="PDA_v2.g11236.t1"/>
    </source>
</evidence>
<proteinExistence type="predicted"/>
<protein>
    <submittedName>
        <fullName evidence="3">Uncharacterized protein</fullName>
    </submittedName>
</protein>
<accession>A0A914P940</accession>
<reference evidence="3" key="1">
    <citation type="submission" date="2022-11" db="UniProtKB">
        <authorList>
            <consortium name="WormBaseParasite"/>
        </authorList>
    </citation>
    <scope>IDENTIFICATION</scope>
</reference>
<organism evidence="2 3">
    <name type="scientific">Panagrolaimus davidi</name>
    <dbReference type="NCBI Taxonomy" id="227884"/>
    <lineage>
        <taxon>Eukaryota</taxon>
        <taxon>Metazoa</taxon>
        <taxon>Ecdysozoa</taxon>
        <taxon>Nematoda</taxon>
        <taxon>Chromadorea</taxon>
        <taxon>Rhabditida</taxon>
        <taxon>Tylenchina</taxon>
        <taxon>Panagrolaimomorpha</taxon>
        <taxon>Panagrolaimoidea</taxon>
        <taxon>Panagrolaimidae</taxon>
        <taxon>Panagrolaimus</taxon>
    </lineage>
</organism>
<feature type="region of interest" description="Disordered" evidence="1">
    <location>
        <begin position="1"/>
        <end position="32"/>
    </location>
</feature>
<feature type="compositionally biased region" description="Basic and acidic residues" evidence="1">
    <location>
        <begin position="17"/>
        <end position="27"/>
    </location>
</feature>
<sequence>MGTGKIPSKPNTSNTKSNKESNADKNNNKASTKPKCTCFRNEYKNLVPAIDSTPLYSQFMKRKHCRCKNTSWKAYKIYYFTVPPRYNSPASSYIHVIEVRIQCHSCNLLFPLSFSFDRISEYRFGEYMKVENWINTASIELSYERIMITFANFDKELFGGNQNRQRKYYIMNFWISLIVENAKADENIFLEPQCQSCCKKEEE</sequence>
<dbReference type="AlphaFoldDB" id="A0A914P940"/>
<evidence type="ECO:0000313" key="2">
    <source>
        <dbReference type="Proteomes" id="UP000887578"/>
    </source>
</evidence>
<keyword evidence="2" id="KW-1185">Reference proteome</keyword>